<dbReference type="EMBL" id="BLKS01000001">
    <property type="protein sequence ID" value="GFG52512.1"/>
    <property type="molecule type" value="Genomic_DNA"/>
</dbReference>
<evidence type="ECO:0000313" key="5">
    <source>
        <dbReference type="Proteomes" id="UP000465302"/>
    </source>
</evidence>
<name>A0A2A7N7D5_MYCAG</name>
<proteinExistence type="predicted"/>
<keyword evidence="1" id="KW-0812">Transmembrane</keyword>
<dbReference type="AlphaFoldDB" id="A0A2A7N7D5"/>
<evidence type="ECO:0000313" key="3">
    <source>
        <dbReference type="EMBL" id="PEG39776.1"/>
    </source>
</evidence>
<protein>
    <recommendedName>
        <fullName evidence="6">Transmembrane protein</fullName>
    </recommendedName>
</protein>
<reference evidence="3 4" key="1">
    <citation type="submission" date="2017-10" db="EMBL/GenBank/DDBJ databases">
        <title>The new phylogeny of genus Mycobacterium.</title>
        <authorList>
            <person name="Tortoli E."/>
            <person name="Trovato A."/>
            <person name="Cirillo D.M."/>
        </authorList>
    </citation>
    <scope>NUCLEOTIDE SEQUENCE [LARGE SCALE GENOMIC DNA]</scope>
    <source>
        <strain evidence="3 4">CCUG37673</strain>
    </source>
</reference>
<keyword evidence="4" id="KW-1185">Reference proteome</keyword>
<evidence type="ECO:0000256" key="1">
    <source>
        <dbReference type="SAM" id="Phobius"/>
    </source>
</evidence>
<sequence length="96" mass="10169">MSAWFNYTAVSQIVVAGLLVGAGLPALFALAVRINAEGVGTLRHDGTAEQRHPLLIAVSWAIFAVVLAAVVIGVLFIARDFIGHQTGWYILGAEPK</sequence>
<dbReference type="RefSeq" id="WP_097939831.1">
    <property type="nucleotide sequence ID" value="NZ_BLKS01000001.1"/>
</dbReference>
<comment type="caution">
    <text evidence="3">The sequence shown here is derived from an EMBL/GenBank/DDBJ whole genome shotgun (WGS) entry which is preliminary data.</text>
</comment>
<keyword evidence="1" id="KW-1133">Transmembrane helix</keyword>
<evidence type="ECO:0000313" key="4">
    <source>
        <dbReference type="Proteomes" id="UP000220914"/>
    </source>
</evidence>
<reference evidence="2" key="3">
    <citation type="submission" date="2020-02" db="EMBL/GenBank/DDBJ databases">
        <authorList>
            <person name="Matsumoto Y."/>
            <person name="Motooka D."/>
            <person name="Nakamura S."/>
        </authorList>
    </citation>
    <scope>NUCLEOTIDE SEQUENCE</scope>
    <source>
        <strain evidence="2">JCM 6377</strain>
    </source>
</reference>
<gene>
    <name evidence="3" type="ORF">CQY20_09495</name>
    <name evidence="2" type="ORF">MAGR_39530</name>
</gene>
<keyword evidence="1" id="KW-0472">Membrane</keyword>
<evidence type="ECO:0008006" key="6">
    <source>
        <dbReference type="Google" id="ProtNLM"/>
    </source>
</evidence>
<dbReference type="Proteomes" id="UP000465302">
    <property type="component" value="Unassembled WGS sequence"/>
</dbReference>
<feature type="transmembrane region" description="Helical" evidence="1">
    <location>
        <begin position="12"/>
        <end position="32"/>
    </location>
</feature>
<reference evidence="2 5" key="2">
    <citation type="journal article" date="2019" name="Emerg. Microbes Infect.">
        <title>Comprehensive subspecies identification of 175 nontuberculous mycobacteria species based on 7547 genomic profiles.</title>
        <authorList>
            <person name="Matsumoto Y."/>
            <person name="Kinjo T."/>
            <person name="Motooka D."/>
            <person name="Nabeya D."/>
            <person name="Jung N."/>
            <person name="Uechi K."/>
            <person name="Horii T."/>
            <person name="Iida T."/>
            <person name="Fujita J."/>
            <person name="Nakamura S."/>
        </authorList>
    </citation>
    <scope>NUCLEOTIDE SEQUENCE [LARGE SCALE GENOMIC DNA]</scope>
    <source>
        <strain evidence="2 5">JCM 6377</strain>
    </source>
</reference>
<organism evidence="3 4">
    <name type="scientific">Mycolicibacterium agri</name>
    <name type="common">Mycobacterium agri</name>
    <dbReference type="NCBI Taxonomy" id="36811"/>
    <lineage>
        <taxon>Bacteria</taxon>
        <taxon>Bacillati</taxon>
        <taxon>Actinomycetota</taxon>
        <taxon>Actinomycetes</taxon>
        <taxon>Mycobacteriales</taxon>
        <taxon>Mycobacteriaceae</taxon>
        <taxon>Mycolicibacterium</taxon>
    </lineage>
</organism>
<accession>A0A2A7N7D5</accession>
<dbReference type="EMBL" id="PDCP01000013">
    <property type="protein sequence ID" value="PEG39776.1"/>
    <property type="molecule type" value="Genomic_DNA"/>
</dbReference>
<dbReference type="Proteomes" id="UP000220914">
    <property type="component" value="Unassembled WGS sequence"/>
</dbReference>
<evidence type="ECO:0000313" key="2">
    <source>
        <dbReference type="EMBL" id="GFG52512.1"/>
    </source>
</evidence>
<feature type="transmembrane region" description="Helical" evidence="1">
    <location>
        <begin position="53"/>
        <end position="78"/>
    </location>
</feature>